<comment type="similarity">
    <text evidence="2">Belongs to the EamA transporter family.</text>
</comment>
<feature type="transmembrane region" description="Helical" evidence="6">
    <location>
        <begin position="210"/>
        <end position="232"/>
    </location>
</feature>
<keyword evidence="5 6" id="KW-0472">Membrane</keyword>
<dbReference type="SUPFAM" id="SSF103481">
    <property type="entry name" value="Multidrug resistance efflux transporter EmrE"/>
    <property type="match status" value="1"/>
</dbReference>
<reference evidence="9" key="1">
    <citation type="submission" date="2017-11" db="EMBL/GenBank/DDBJ databases">
        <authorList>
            <person name="Chan K.G."/>
            <person name="Lee L.S."/>
        </authorList>
    </citation>
    <scope>NUCLEOTIDE SEQUENCE [LARGE SCALE GENOMIC DNA]</scope>
    <source>
        <strain evidence="9">DSM 100970</strain>
    </source>
</reference>
<dbReference type="InterPro" id="IPR000620">
    <property type="entry name" value="EamA_dom"/>
</dbReference>
<dbReference type="Pfam" id="PF00892">
    <property type="entry name" value="EamA"/>
    <property type="match status" value="1"/>
</dbReference>
<proteinExistence type="inferred from homology"/>
<feature type="transmembrane region" description="Helical" evidence="6">
    <location>
        <begin position="63"/>
        <end position="84"/>
    </location>
</feature>
<organism evidence="8 9">
    <name type="scientific">Aquella oligotrophica</name>
    <dbReference type="NCBI Taxonomy" id="2067065"/>
    <lineage>
        <taxon>Bacteria</taxon>
        <taxon>Pseudomonadati</taxon>
        <taxon>Pseudomonadota</taxon>
        <taxon>Betaproteobacteria</taxon>
        <taxon>Neisseriales</taxon>
        <taxon>Neisseriaceae</taxon>
        <taxon>Aquella</taxon>
    </lineage>
</organism>
<keyword evidence="4 6" id="KW-1133">Transmembrane helix</keyword>
<evidence type="ECO:0000256" key="4">
    <source>
        <dbReference type="ARBA" id="ARBA00022989"/>
    </source>
</evidence>
<feature type="transmembrane region" description="Helical" evidence="6">
    <location>
        <begin position="90"/>
        <end position="110"/>
    </location>
</feature>
<gene>
    <name evidence="8" type="ORF">CUN60_10725</name>
</gene>
<evidence type="ECO:0000256" key="2">
    <source>
        <dbReference type="ARBA" id="ARBA00007362"/>
    </source>
</evidence>
<evidence type="ECO:0000259" key="7">
    <source>
        <dbReference type="Pfam" id="PF00892"/>
    </source>
</evidence>
<dbReference type="RefSeq" id="WP_102952038.1">
    <property type="nucleotide sequence ID" value="NZ_CP024847.1"/>
</dbReference>
<sequence>MALALLIVLGIDWATGYAIAGYCMTHGVKPYGYAFWQSFGPFLLLLIIQVFRKDLWLDKQGMIYALLCALAGIVFPNLLIYYAVSKIPSGLLTVIANLSPVFTCILAWSLKAEKFSLIKFVWVLLGLFGIAIIIMPSGRLITVDLGSVWVYIAILIPFSYAFSAVYIAKFHPGNGSVLCYAMWMLLFSSLIISPLTVINQGYYKLTIHDFNSLLILCEILLSTLGYVLLFIIINKIGAVSYTLVNAVAAVSGVIYGIVLGQHLQGIVYFAVFLIILAIAGLIYTQKR</sequence>
<dbReference type="AlphaFoldDB" id="A0A2I7N8H2"/>
<dbReference type="PANTHER" id="PTHR32322:SF2">
    <property type="entry name" value="EAMA DOMAIN-CONTAINING PROTEIN"/>
    <property type="match status" value="1"/>
</dbReference>
<dbReference type="InterPro" id="IPR037185">
    <property type="entry name" value="EmrE-like"/>
</dbReference>
<feature type="transmembrane region" description="Helical" evidence="6">
    <location>
        <begin position="239"/>
        <end position="259"/>
    </location>
</feature>
<accession>A0A2I7N8H2</accession>
<feature type="transmembrane region" description="Helical" evidence="6">
    <location>
        <begin position="117"/>
        <end position="136"/>
    </location>
</feature>
<evidence type="ECO:0000256" key="1">
    <source>
        <dbReference type="ARBA" id="ARBA00004141"/>
    </source>
</evidence>
<feature type="transmembrane region" description="Helical" evidence="6">
    <location>
        <begin position="148"/>
        <end position="168"/>
    </location>
</feature>
<protein>
    <recommendedName>
        <fullName evidence="7">EamA domain-containing protein</fullName>
    </recommendedName>
</protein>
<evidence type="ECO:0000256" key="6">
    <source>
        <dbReference type="SAM" id="Phobius"/>
    </source>
</evidence>
<evidence type="ECO:0000313" key="9">
    <source>
        <dbReference type="Proteomes" id="UP000236655"/>
    </source>
</evidence>
<evidence type="ECO:0000256" key="3">
    <source>
        <dbReference type="ARBA" id="ARBA00022692"/>
    </source>
</evidence>
<name>A0A2I7N8H2_9NEIS</name>
<dbReference type="Proteomes" id="UP000236655">
    <property type="component" value="Chromosome"/>
</dbReference>
<keyword evidence="3 6" id="KW-0812">Transmembrane</keyword>
<dbReference type="OrthoDB" id="8688375at2"/>
<dbReference type="PANTHER" id="PTHR32322">
    <property type="entry name" value="INNER MEMBRANE TRANSPORTER"/>
    <property type="match status" value="1"/>
</dbReference>
<dbReference type="KEGG" id="nba:CUN60_10725"/>
<feature type="transmembrane region" description="Helical" evidence="6">
    <location>
        <begin position="34"/>
        <end position="51"/>
    </location>
</feature>
<keyword evidence="9" id="KW-1185">Reference proteome</keyword>
<dbReference type="GO" id="GO:0016020">
    <property type="term" value="C:membrane"/>
    <property type="evidence" value="ECO:0007669"/>
    <property type="project" value="UniProtKB-SubCell"/>
</dbReference>
<dbReference type="EMBL" id="CP024847">
    <property type="protein sequence ID" value="AUR52750.1"/>
    <property type="molecule type" value="Genomic_DNA"/>
</dbReference>
<dbReference type="InterPro" id="IPR050638">
    <property type="entry name" value="AA-Vitamin_Transporters"/>
</dbReference>
<comment type="subcellular location">
    <subcellularLocation>
        <location evidence="1">Membrane</location>
        <topology evidence="1">Multi-pass membrane protein</topology>
    </subcellularLocation>
</comment>
<evidence type="ECO:0000313" key="8">
    <source>
        <dbReference type="EMBL" id="AUR52750.1"/>
    </source>
</evidence>
<feature type="domain" description="EamA" evidence="7">
    <location>
        <begin position="3"/>
        <end position="134"/>
    </location>
</feature>
<feature type="transmembrane region" description="Helical" evidence="6">
    <location>
        <begin position="265"/>
        <end position="284"/>
    </location>
</feature>
<evidence type="ECO:0000256" key="5">
    <source>
        <dbReference type="ARBA" id="ARBA00023136"/>
    </source>
</evidence>
<feature type="transmembrane region" description="Helical" evidence="6">
    <location>
        <begin position="180"/>
        <end position="198"/>
    </location>
</feature>